<reference evidence="1" key="1">
    <citation type="submission" date="2021-01" db="EMBL/GenBank/DDBJ databases">
        <authorList>
            <consortium name="Aspergillus chevalieri M1 genome sequencing consortium"/>
            <person name="Kazuki M."/>
            <person name="Futagami T."/>
        </authorList>
    </citation>
    <scope>NUCLEOTIDE SEQUENCE</scope>
    <source>
        <strain evidence="1">M1</strain>
    </source>
</reference>
<proteinExistence type="predicted"/>
<accession>A0A7R7VQK2</accession>
<dbReference type="Proteomes" id="UP000637239">
    <property type="component" value="Chromosome 5"/>
</dbReference>
<dbReference type="EMBL" id="AP024420">
    <property type="protein sequence ID" value="BCR88882.1"/>
    <property type="molecule type" value="Genomic_DNA"/>
</dbReference>
<keyword evidence="2" id="KW-1185">Reference proteome</keyword>
<dbReference type="RefSeq" id="XP_043137404.1">
    <property type="nucleotide sequence ID" value="XM_043279757.1"/>
</dbReference>
<sequence>MDIGGRKKAASRSEECTVNGRMERRRAWSTGYADTLMDISDLRMECRALRKVSGTLNEHTGSRRACCMEDIAPTRGRFAYTYERRSIDSGHKFGDICRGPL</sequence>
<dbReference type="AlphaFoldDB" id="A0A7R7VQK2"/>
<evidence type="ECO:0000313" key="1">
    <source>
        <dbReference type="EMBL" id="BCR88882.1"/>
    </source>
</evidence>
<gene>
    <name evidence="1" type="ORF">ACHE_50080S</name>
</gene>
<evidence type="ECO:0000313" key="2">
    <source>
        <dbReference type="Proteomes" id="UP000637239"/>
    </source>
</evidence>
<protein>
    <submittedName>
        <fullName evidence="1">Uncharacterized protein</fullName>
    </submittedName>
</protein>
<name>A0A7R7VQK2_ASPCH</name>
<dbReference type="KEGG" id="ache:ACHE_50080S"/>
<dbReference type="GeneID" id="66983240"/>
<organism evidence="1 2">
    <name type="scientific">Aspergillus chevalieri</name>
    <name type="common">Eurotium chevalieri</name>
    <dbReference type="NCBI Taxonomy" id="182096"/>
    <lineage>
        <taxon>Eukaryota</taxon>
        <taxon>Fungi</taxon>
        <taxon>Dikarya</taxon>
        <taxon>Ascomycota</taxon>
        <taxon>Pezizomycotina</taxon>
        <taxon>Eurotiomycetes</taxon>
        <taxon>Eurotiomycetidae</taxon>
        <taxon>Eurotiales</taxon>
        <taxon>Aspergillaceae</taxon>
        <taxon>Aspergillus</taxon>
        <taxon>Aspergillus subgen. Aspergillus</taxon>
    </lineage>
</organism>
<reference evidence="1" key="2">
    <citation type="submission" date="2021-02" db="EMBL/GenBank/DDBJ databases">
        <title>Aspergillus chevalieri M1 genome sequence.</title>
        <authorList>
            <person name="Kadooka C."/>
            <person name="Mori K."/>
            <person name="Futagami T."/>
        </authorList>
    </citation>
    <scope>NUCLEOTIDE SEQUENCE</scope>
    <source>
        <strain evidence="1">M1</strain>
    </source>
</reference>